<evidence type="ECO:0000256" key="6">
    <source>
        <dbReference type="RuleBase" id="RU362091"/>
    </source>
</evidence>
<dbReference type="CDD" id="cd11476">
    <property type="entry name" value="SLC5sbd_DUR3"/>
    <property type="match status" value="1"/>
</dbReference>
<evidence type="ECO:0000256" key="7">
    <source>
        <dbReference type="SAM" id="MobiDB-lite"/>
    </source>
</evidence>
<dbReference type="PANTHER" id="PTHR46154:SF2">
    <property type="entry name" value="SOLUTE SYMPORTER FAMILY TRANSPORTER (AFU_ORTHOLOGUE AFUA_6G03200)"/>
    <property type="match status" value="1"/>
</dbReference>
<dbReference type="FunCoup" id="A0A1Y2G2C5">
    <property type="interactions" value="163"/>
</dbReference>
<dbReference type="GO" id="GO:0005886">
    <property type="term" value="C:plasma membrane"/>
    <property type="evidence" value="ECO:0007669"/>
    <property type="project" value="TreeGrafter"/>
</dbReference>
<dbReference type="GO" id="GO:0015204">
    <property type="term" value="F:urea transmembrane transporter activity"/>
    <property type="evidence" value="ECO:0007669"/>
    <property type="project" value="InterPro"/>
</dbReference>
<keyword evidence="5 8" id="KW-0472">Membrane</keyword>
<name>A0A1Y2G2C5_9BASI</name>
<feature type="transmembrane region" description="Helical" evidence="8">
    <location>
        <begin position="375"/>
        <end position="397"/>
    </location>
</feature>
<dbReference type="InterPro" id="IPR038377">
    <property type="entry name" value="Na/Glc_symporter_sf"/>
</dbReference>
<feature type="transmembrane region" description="Helical" evidence="8">
    <location>
        <begin position="171"/>
        <end position="191"/>
    </location>
</feature>
<feature type="transmembrane region" description="Helical" evidence="8">
    <location>
        <begin position="403"/>
        <end position="424"/>
    </location>
</feature>
<evidence type="ECO:0000256" key="2">
    <source>
        <dbReference type="ARBA" id="ARBA00006434"/>
    </source>
</evidence>
<keyword evidence="3 8" id="KW-0812">Transmembrane</keyword>
<evidence type="ECO:0000256" key="4">
    <source>
        <dbReference type="ARBA" id="ARBA00022989"/>
    </source>
</evidence>
<feature type="transmembrane region" description="Helical" evidence="8">
    <location>
        <begin position="106"/>
        <end position="128"/>
    </location>
</feature>
<evidence type="ECO:0000256" key="1">
    <source>
        <dbReference type="ARBA" id="ARBA00004141"/>
    </source>
</evidence>
<evidence type="ECO:0000313" key="9">
    <source>
        <dbReference type="EMBL" id="ORY90185.1"/>
    </source>
</evidence>
<sequence length="660" mass="69891">MLAGLMWLQNRYSDIKSDNTAEFSSASSSVKPGLIAAGICSAWTWAATLLQSSAVAFRYGLSGSYWYSGGATVQVLLFSMNASALKQRAPGARTYLEVIRCRWGTLGHLTFLFFGLCTNLLVSAMLITGGSSSVSALTGMPIPAACCLIPVGVVIYVFIGGMRASLYADYVHTAVLYSIIISFMFVVYATSDQIGSPSRMWELLQEASARDPVPGNAGGSYLTMRSTSGLIFGIVNLCGNFSTVFLDQAYWQRAIASQPVTCVQGFLLGGSAWLAIPLAFASTLGLAARALQYSPTWPGYPNVLTENEIGSGLPAPAAAAALLGKVGGSVILVLIFLAVVSSAAAELVAVSNILTFDVYCVYINPKATDKQTLRFDHIMIAAYGLFMGVLGIIFWSIGISMGWLYLFMGVLLGGGVFPVALCVLSANANRLGCIAGAWSGLAMGVIAWLVTASSLNGGEISVATTSGDYPMLAGNLASIGTSAIISLSTTFLFPARFDFDITRAIGQAVEESEVKGSPSSTEGALEGEDDKEKAVGANSTNLKSATASINATEEPYDENKDPVKLRASFRLAMFSSIAASLVLIILVPLPLFGSSHIFPRGGFTAWIVVCFIWIAYGIVAVVLFPIFEYRASLLHLFQGIVDDISGKRRVGEVKKIDLAR</sequence>
<feature type="transmembrane region" description="Helical" evidence="8">
    <location>
        <begin position="266"/>
        <end position="288"/>
    </location>
</feature>
<feature type="region of interest" description="Disordered" evidence="7">
    <location>
        <begin position="512"/>
        <end position="533"/>
    </location>
</feature>
<dbReference type="PANTHER" id="PTHR46154">
    <property type="match status" value="1"/>
</dbReference>
<feature type="transmembrane region" description="Helical" evidence="8">
    <location>
        <begin position="603"/>
        <end position="627"/>
    </location>
</feature>
<dbReference type="InterPro" id="IPR001734">
    <property type="entry name" value="Na/solute_symporter"/>
</dbReference>
<reference evidence="9 10" key="1">
    <citation type="submission" date="2016-07" db="EMBL/GenBank/DDBJ databases">
        <title>Pervasive Adenine N6-methylation of Active Genes in Fungi.</title>
        <authorList>
            <consortium name="DOE Joint Genome Institute"/>
            <person name="Mondo S.J."/>
            <person name="Dannebaum R.O."/>
            <person name="Kuo R.C."/>
            <person name="Labutti K."/>
            <person name="Haridas S."/>
            <person name="Kuo A."/>
            <person name="Salamov A."/>
            <person name="Ahrendt S.R."/>
            <person name="Lipzen A."/>
            <person name="Sullivan W."/>
            <person name="Andreopoulos W.B."/>
            <person name="Clum A."/>
            <person name="Lindquist E."/>
            <person name="Daum C."/>
            <person name="Ramamoorthy G.K."/>
            <person name="Gryganskyi A."/>
            <person name="Culley D."/>
            <person name="Magnuson J.K."/>
            <person name="James T.Y."/>
            <person name="O'Malley M.A."/>
            <person name="Stajich J.E."/>
            <person name="Spatafora J.W."/>
            <person name="Visel A."/>
            <person name="Grigoriev I.V."/>
        </authorList>
    </citation>
    <scope>NUCLEOTIDE SEQUENCE [LARGE SCALE GENOMIC DNA]</scope>
    <source>
        <strain evidence="9 10">62-1032</strain>
    </source>
</reference>
<dbReference type="AlphaFoldDB" id="A0A1Y2G2C5"/>
<evidence type="ECO:0000313" key="10">
    <source>
        <dbReference type="Proteomes" id="UP000193467"/>
    </source>
</evidence>
<feature type="transmembrane region" description="Helical" evidence="8">
    <location>
        <begin position="431"/>
        <end position="451"/>
    </location>
</feature>
<dbReference type="Pfam" id="PF00474">
    <property type="entry name" value="SSF"/>
    <property type="match status" value="1"/>
</dbReference>
<dbReference type="Proteomes" id="UP000193467">
    <property type="component" value="Unassembled WGS sequence"/>
</dbReference>
<dbReference type="InParanoid" id="A0A1Y2G2C5"/>
<feature type="transmembrane region" description="Helical" evidence="8">
    <location>
        <begin position="330"/>
        <end position="363"/>
    </location>
</feature>
<comment type="similarity">
    <text evidence="2 6">Belongs to the sodium:solute symporter (SSF) (TC 2.A.21) family.</text>
</comment>
<feature type="transmembrane region" description="Helical" evidence="8">
    <location>
        <begin position="229"/>
        <end position="246"/>
    </location>
</feature>
<comment type="subcellular location">
    <subcellularLocation>
        <location evidence="1">Membrane</location>
        <topology evidence="1">Multi-pass membrane protein</topology>
    </subcellularLocation>
</comment>
<gene>
    <name evidence="9" type="ORF">BCR35DRAFT_275203</name>
</gene>
<accession>A0A1Y2G2C5</accession>
<keyword evidence="4 8" id="KW-1133">Transmembrane helix</keyword>
<feature type="transmembrane region" description="Helical" evidence="8">
    <location>
        <begin position="65"/>
        <end position="85"/>
    </location>
</feature>
<protein>
    <submittedName>
        <fullName evidence="9">Urea transporter</fullName>
    </submittedName>
</protein>
<comment type="caution">
    <text evidence="9">The sequence shown here is derived from an EMBL/GenBank/DDBJ whole genome shotgun (WGS) entry which is preliminary data.</text>
</comment>
<dbReference type="Gene3D" id="1.20.1730.10">
    <property type="entry name" value="Sodium/glucose cotransporter"/>
    <property type="match status" value="1"/>
</dbReference>
<dbReference type="EMBL" id="MCGR01000004">
    <property type="protein sequence ID" value="ORY90185.1"/>
    <property type="molecule type" value="Genomic_DNA"/>
</dbReference>
<evidence type="ECO:0000256" key="5">
    <source>
        <dbReference type="ARBA" id="ARBA00023136"/>
    </source>
</evidence>
<dbReference type="STRING" id="106004.A0A1Y2G2C5"/>
<dbReference type="OrthoDB" id="6132759at2759"/>
<feature type="transmembrane region" description="Helical" evidence="8">
    <location>
        <begin position="471"/>
        <end position="493"/>
    </location>
</feature>
<evidence type="ECO:0000256" key="3">
    <source>
        <dbReference type="ARBA" id="ARBA00022692"/>
    </source>
</evidence>
<feature type="transmembrane region" description="Helical" evidence="8">
    <location>
        <begin position="571"/>
        <end position="591"/>
    </location>
</feature>
<keyword evidence="10" id="KW-1185">Reference proteome</keyword>
<proteinExistence type="inferred from homology"/>
<feature type="transmembrane region" description="Helical" evidence="8">
    <location>
        <begin position="140"/>
        <end position="159"/>
    </location>
</feature>
<dbReference type="PROSITE" id="PS50283">
    <property type="entry name" value="NA_SOLUT_SYMP_3"/>
    <property type="match status" value="1"/>
</dbReference>
<organism evidence="9 10">
    <name type="scientific">Leucosporidium creatinivorum</name>
    <dbReference type="NCBI Taxonomy" id="106004"/>
    <lineage>
        <taxon>Eukaryota</taxon>
        <taxon>Fungi</taxon>
        <taxon>Dikarya</taxon>
        <taxon>Basidiomycota</taxon>
        <taxon>Pucciniomycotina</taxon>
        <taxon>Microbotryomycetes</taxon>
        <taxon>Leucosporidiales</taxon>
        <taxon>Leucosporidium</taxon>
    </lineage>
</organism>
<dbReference type="InterPro" id="IPR031155">
    <property type="entry name" value="DUR"/>
</dbReference>
<evidence type="ECO:0000256" key="8">
    <source>
        <dbReference type="SAM" id="Phobius"/>
    </source>
</evidence>